<dbReference type="RefSeq" id="WP_381832673.1">
    <property type="nucleotide sequence ID" value="NZ_JBHTCF010000009.1"/>
</dbReference>
<keyword evidence="1" id="KW-0472">Membrane</keyword>
<name>A0ABW2JNG7_9ACTN</name>
<dbReference type="Gene3D" id="3.40.1350.10">
    <property type="match status" value="1"/>
</dbReference>
<keyword evidence="4" id="KW-1185">Reference proteome</keyword>
<sequence>MTSRRTKAQKRRQVRQRVGLIATVLVALVFVLWQIPWLLLALLVVSAAAVVGVYLWKADRQARTGDKAWREQDRHMKLERSMTTIDAMSWQDFEHYVAELCRRDGCRSIKVVGGAGDLAADIIGELSDGRRLVVQVKHYAPHRSVPSGDMQKFVGMAFAEHQADIAVFVATCEYSTRARQLALKHNIVALNRDLFGSWNNGATLESLLPLSGLGAGTSRIRKRRPSKA</sequence>
<reference evidence="4" key="1">
    <citation type="journal article" date="2019" name="Int. J. Syst. Evol. Microbiol.">
        <title>The Global Catalogue of Microorganisms (GCM) 10K type strain sequencing project: providing services to taxonomists for standard genome sequencing and annotation.</title>
        <authorList>
            <consortium name="The Broad Institute Genomics Platform"/>
            <consortium name="The Broad Institute Genome Sequencing Center for Infectious Disease"/>
            <person name="Wu L."/>
            <person name="Ma J."/>
        </authorList>
    </citation>
    <scope>NUCLEOTIDE SEQUENCE [LARGE SCALE GENOMIC DNA]</scope>
    <source>
        <strain evidence="4">SYNS20</strain>
    </source>
</reference>
<organism evidence="3 4">
    <name type="scientific">Streptomyces monticola</name>
    <dbReference type="NCBI Taxonomy" id="2666263"/>
    <lineage>
        <taxon>Bacteria</taxon>
        <taxon>Bacillati</taxon>
        <taxon>Actinomycetota</taxon>
        <taxon>Actinomycetes</taxon>
        <taxon>Kitasatosporales</taxon>
        <taxon>Streptomycetaceae</taxon>
        <taxon>Streptomyces</taxon>
    </lineage>
</organism>
<keyword evidence="1" id="KW-1133">Transmembrane helix</keyword>
<dbReference type="PANTHER" id="PTHR30015:SF6">
    <property type="entry name" value="SLL1429 PROTEIN"/>
    <property type="match status" value="1"/>
</dbReference>
<dbReference type="EMBL" id="JBHTCF010000009">
    <property type="protein sequence ID" value="MFC7306847.1"/>
    <property type="molecule type" value="Genomic_DNA"/>
</dbReference>
<feature type="transmembrane region" description="Helical" evidence="1">
    <location>
        <begin position="39"/>
        <end position="56"/>
    </location>
</feature>
<proteinExistence type="predicted"/>
<feature type="transmembrane region" description="Helical" evidence="1">
    <location>
        <begin position="14"/>
        <end position="33"/>
    </location>
</feature>
<feature type="domain" description="Restriction endonuclease type IV Mrr" evidence="2">
    <location>
        <begin position="85"/>
        <end position="195"/>
    </location>
</feature>
<gene>
    <name evidence="3" type="ORF">ACFQVC_21770</name>
</gene>
<dbReference type="SUPFAM" id="SSF52980">
    <property type="entry name" value="Restriction endonuclease-like"/>
    <property type="match status" value="1"/>
</dbReference>
<protein>
    <submittedName>
        <fullName evidence="3">Restriction endonuclease</fullName>
    </submittedName>
</protein>
<dbReference type="Pfam" id="PF04471">
    <property type="entry name" value="Mrr_cat"/>
    <property type="match status" value="1"/>
</dbReference>
<dbReference type="InterPro" id="IPR011335">
    <property type="entry name" value="Restrct_endonuc-II-like"/>
</dbReference>
<dbReference type="InterPro" id="IPR052906">
    <property type="entry name" value="Type_IV_Methyl-Rstrct_Enzyme"/>
</dbReference>
<dbReference type="InterPro" id="IPR011856">
    <property type="entry name" value="tRNA_endonuc-like_dom_sf"/>
</dbReference>
<comment type="caution">
    <text evidence="3">The sequence shown here is derived from an EMBL/GenBank/DDBJ whole genome shotgun (WGS) entry which is preliminary data.</text>
</comment>
<keyword evidence="3" id="KW-0378">Hydrolase</keyword>
<dbReference type="InterPro" id="IPR007560">
    <property type="entry name" value="Restrct_endonuc_IV_Mrr"/>
</dbReference>
<dbReference type="PANTHER" id="PTHR30015">
    <property type="entry name" value="MRR RESTRICTION SYSTEM PROTEIN"/>
    <property type="match status" value="1"/>
</dbReference>
<evidence type="ECO:0000313" key="4">
    <source>
        <dbReference type="Proteomes" id="UP001596523"/>
    </source>
</evidence>
<keyword evidence="3" id="KW-0255">Endonuclease</keyword>
<accession>A0ABW2JNG7</accession>
<evidence type="ECO:0000259" key="2">
    <source>
        <dbReference type="Pfam" id="PF04471"/>
    </source>
</evidence>
<evidence type="ECO:0000313" key="3">
    <source>
        <dbReference type="EMBL" id="MFC7306847.1"/>
    </source>
</evidence>
<keyword evidence="3" id="KW-0540">Nuclease</keyword>
<dbReference type="Proteomes" id="UP001596523">
    <property type="component" value="Unassembled WGS sequence"/>
</dbReference>
<evidence type="ECO:0000256" key="1">
    <source>
        <dbReference type="SAM" id="Phobius"/>
    </source>
</evidence>
<dbReference type="GO" id="GO:0004519">
    <property type="term" value="F:endonuclease activity"/>
    <property type="evidence" value="ECO:0007669"/>
    <property type="project" value="UniProtKB-KW"/>
</dbReference>
<keyword evidence="1" id="KW-0812">Transmembrane</keyword>